<dbReference type="GeneID" id="303003386"/>
<dbReference type="Pfam" id="PF18818">
    <property type="entry name" value="MPTase-PolyVal"/>
    <property type="match status" value="1"/>
</dbReference>
<accession>A0A059U2Y5</accession>
<dbReference type="GeneID" id="29275445"/>
<sequence>MAKETNRIDIYQAVTDDILAMLEAGTKPWVKPWSGGPTIPLRHNGVAYRGINVLSLWASAMRQGFASPYWLTFKQALELGGNVRKGSKGTTVVYANKLVVKDSETDDERAIPFLKRYTVFNADQVEGLDGKYPAPAPIITNPETRDVELEVMFSRIDATVRIGGSQAYYHTRDDYIQMPAFEAFHSADDYYATLAHEAVHHAGHESRLNRKTLISTSRADYARDELVAELGASFIGAIVGFKVEEREDHAAYIEHWLTALRNDKRAIFEAAREAQNAADYLLAMMTDQAD</sequence>
<dbReference type="InterPro" id="IPR013610">
    <property type="entry name" value="ArdC_N"/>
</dbReference>
<dbReference type="PIRSF" id="PIRSF037112">
    <property type="entry name" value="Antirestriction_ArdC"/>
    <property type="match status" value="1"/>
</dbReference>
<dbReference type="GO" id="GO:0003697">
    <property type="term" value="F:single-stranded DNA binding"/>
    <property type="evidence" value="ECO:0007669"/>
    <property type="project" value="InterPro"/>
</dbReference>
<organism evidence="3">
    <name type="scientific">Sphingobium wenxiniae (strain DSM 21828 / CGMCC 1.7748 / JZ-1)</name>
    <dbReference type="NCBI Taxonomy" id="595605"/>
    <lineage>
        <taxon>Bacteria</taxon>
        <taxon>Pseudomonadati</taxon>
        <taxon>Pseudomonadota</taxon>
        <taxon>Alphaproteobacteria</taxon>
        <taxon>Sphingomonadales</taxon>
        <taxon>Sphingomonadaceae</taxon>
        <taxon>Sphingobium</taxon>
    </lineage>
</organism>
<protein>
    <submittedName>
        <fullName evidence="3">4251</fullName>
    </submittedName>
</protein>
<feature type="domain" description="Polyvalent protein metallopeptidase" evidence="2">
    <location>
        <begin position="149"/>
        <end position="272"/>
    </location>
</feature>
<evidence type="ECO:0000259" key="1">
    <source>
        <dbReference type="Pfam" id="PF08401"/>
    </source>
</evidence>
<dbReference type="Pfam" id="PF08401">
    <property type="entry name" value="ArdcN"/>
    <property type="match status" value="1"/>
</dbReference>
<dbReference type="RefSeq" id="WP_004213405.1">
    <property type="nucleotide sequence ID" value="NC_025133.1"/>
</dbReference>
<name>A0A059U2Y5_SPHWJ</name>
<dbReference type="EMBL" id="KJ009324">
    <property type="protein sequence ID" value="AHZ46817.1"/>
    <property type="molecule type" value="Genomic_DNA"/>
</dbReference>
<geneLocation type="plasmid" evidence="3">
    <name>pPBA</name>
</geneLocation>
<dbReference type="AlphaFoldDB" id="A0A059U2Y5"/>
<evidence type="ECO:0000259" key="2">
    <source>
        <dbReference type="Pfam" id="PF18818"/>
    </source>
</evidence>
<evidence type="ECO:0000313" key="3">
    <source>
        <dbReference type="EMBL" id="AHZ46817.1"/>
    </source>
</evidence>
<reference evidence="3" key="1">
    <citation type="journal article" date="2014" name="Appl. Environ. Microbiol.">
        <title>A Novel Angular Dioxygenase Gene Cluster Encoding 3-Phenoxybenzoate 1',2'-Dioxygenase in Sphingobium wenxiniae JZ-1.</title>
        <authorList>
            <person name="Wang C."/>
            <person name="Chen Q."/>
            <person name="Wang R."/>
            <person name="Shi C."/>
            <person name="Yan X."/>
            <person name="He J."/>
            <person name="Hong Q."/>
            <person name="Li S."/>
        </authorList>
    </citation>
    <scope>NUCLEOTIDE SEQUENCE</scope>
    <source>
        <strain evidence="3">JZ-1</strain>
        <plasmid evidence="3">pPBA</plasmid>
    </source>
</reference>
<feature type="domain" description="N-terminal" evidence="1">
    <location>
        <begin position="9"/>
        <end position="120"/>
    </location>
</feature>
<keyword evidence="3" id="KW-0614">Plasmid</keyword>
<proteinExistence type="predicted"/>
<dbReference type="InterPro" id="IPR041459">
    <property type="entry name" value="MPTase-PolyVal"/>
</dbReference>
<dbReference type="InterPro" id="IPR017113">
    <property type="entry name" value="Antirestriction_ArdC"/>
</dbReference>